<comment type="function">
    <text evidence="7">Required for pre-mRNA splicing.</text>
</comment>
<dbReference type="EMBL" id="ASPP01007470">
    <property type="protein sequence ID" value="ETO27081.1"/>
    <property type="molecule type" value="Genomic_DNA"/>
</dbReference>
<comment type="similarity">
    <text evidence="2 7">Belongs to the PRP38 family.</text>
</comment>
<feature type="region of interest" description="Disordered" evidence="8">
    <location>
        <begin position="204"/>
        <end position="260"/>
    </location>
</feature>
<evidence type="ECO:0000256" key="2">
    <source>
        <dbReference type="ARBA" id="ARBA00006164"/>
    </source>
</evidence>
<evidence type="ECO:0000256" key="5">
    <source>
        <dbReference type="ARBA" id="ARBA00023187"/>
    </source>
</evidence>
<accession>X6NM44</accession>
<proteinExistence type="inferred from homology"/>
<comment type="caution">
    <text evidence="9">The sequence shown here is derived from an EMBL/GenBank/DDBJ whole genome shotgun (WGS) entry which is preliminary data.</text>
</comment>
<evidence type="ECO:0000256" key="4">
    <source>
        <dbReference type="ARBA" id="ARBA00022728"/>
    </source>
</evidence>
<keyword evidence="4 7" id="KW-0747">Spliceosome</keyword>
<evidence type="ECO:0000256" key="8">
    <source>
        <dbReference type="SAM" id="MobiDB-lite"/>
    </source>
</evidence>
<dbReference type="Pfam" id="PF03371">
    <property type="entry name" value="PRP38"/>
    <property type="match status" value="1"/>
</dbReference>
<dbReference type="PANTHER" id="PTHR23142">
    <property type="entry name" value="PRE-MRNA-SPLICING FACTOR 38A-RELATED"/>
    <property type="match status" value="1"/>
</dbReference>
<evidence type="ECO:0000256" key="6">
    <source>
        <dbReference type="ARBA" id="ARBA00023242"/>
    </source>
</evidence>
<protein>
    <recommendedName>
        <fullName evidence="7">Pre-mRNA-splicing factor 38</fullName>
    </recommendedName>
</protein>
<gene>
    <name evidence="9" type="ORF">RFI_10053</name>
</gene>
<dbReference type="AlphaFoldDB" id="X6NM44"/>
<dbReference type="InterPro" id="IPR005037">
    <property type="entry name" value="PRP38"/>
</dbReference>
<keyword evidence="5 7" id="KW-0508">mRNA splicing</keyword>
<evidence type="ECO:0000256" key="7">
    <source>
        <dbReference type="RuleBase" id="RU367025"/>
    </source>
</evidence>
<evidence type="ECO:0000313" key="9">
    <source>
        <dbReference type="EMBL" id="ETO27081.1"/>
    </source>
</evidence>
<dbReference type="GO" id="GO:0005681">
    <property type="term" value="C:spliceosomal complex"/>
    <property type="evidence" value="ECO:0007669"/>
    <property type="project" value="UniProtKB-KW"/>
</dbReference>
<dbReference type="OrthoDB" id="190958at2759"/>
<evidence type="ECO:0000313" key="10">
    <source>
        <dbReference type="Proteomes" id="UP000023152"/>
    </source>
</evidence>
<reference evidence="9 10" key="1">
    <citation type="journal article" date="2013" name="Curr. Biol.">
        <title>The Genome of the Foraminiferan Reticulomyxa filosa.</title>
        <authorList>
            <person name="Glockner G."/>
            <person name="Hulsmann N."/>
            <person name="Schleicher M."/>
            <person name="Noegel A.A."/>
            <person name="Eichinger L."/>
            <person name="Gallinger C."/>
            <person name="Pawlowski J."/>
            <person name="Sierra R."/>
            <person name="Euteneuer U."/>
            <person name="Pillet L."/>
            <person name="Moustafa A."/>
            <person name="Platzer M."/>
            <person name="Groth M."/>
            <person name="Szafranski K."/>
            <person name="Schliwa M."/>
        </authorList>
    </citation>
    <scope>NUCLEOTIDE SEQUENCE [LARGE SCALE GENOMIC DNA]</scope>
</reference>
<keyword evidence="6 7" id="KW-0539">Nucleus</keyword>
<keyword evidence="3 7" id="KW-0507">mRNA processing</keyword>
<dbReference type="GO" id="GO:0000398">
    <property type="term" value="P:mRNA splicing, via spliceosome"/>
    <property type="evidence" value="ECO:0007669"/>
    <property type="project" value="UniProtKB-UniRule"/>
</dbReference>
<evidence type="ECO:0000256" key="1">
    <source>
        <dbReference type="ARBA" id="ARBA00004123"/>
    </source>
</evidence>
<name>X6NM44_RETFI</name>
<evidence type="ECO:0000256" key="3">
    <source>
        <dbReference type="ARBA" id="ARBA00022664"/>
    </source>
</evidence>
<keyword evidence="10" id="KW-1185">Reference proteome</keyword>
<feature type="compositionally biased region" description="Basic and acidic residues" evidence="8">
    <location>
        <begin position="204"/>
        <end position="248"/>
    </location>
</feature>
<comment type="subcellular location">
    <subcellularLocation>
        <location evidence="1 7">Nucleus</location>
    </subcellularLocation>
</comment>
<organism evidence="9 10">
    <name type="scientific">Reticulomyxa filosa</name>
    <dbReference type="NCBI Taxonomy" id="46433"/>
    <lineage>
        <taxon>Eukaryota</taxon>
        <taxon>Sar</taxon>
        <taxon>Rhizaria</taxon>
        <taxon>Retaria</taxon>
        <taxon>Foraminifera</taxon>
        <taxon>Monothalamids</taxon>
        <taxon>Reticulomyxidae</taxon>
        <taxon>Reticulomyxa</taxon>
    </lineage>
</organism>
<sequence>MANTTQKHARQMHGTNPQWLVDKMIRGKVYDSLYWKEHCFALTAELLIEKVIKHVRYVGGMHGGMKRPCEFLCLLIKLLQIQPKKEIIIEFIKQKEFKYLRILSAFYFRLIYDSVEIYTYLEPLLNDYRKIVEIDRNGKFHLTHVDEIIDQFLQERFLFGINLPHLIDRSVLEKNGQLKLRKSKLLELEKIDLDQIIQQFETLEHDETTERSNQDDAPVSHDHNVSTSEHANERDDAMDVSKHTDHNSKSKSKSRRVEAEVDIETEIEAGAETKTEIVEFNIISKLSFFLFPLNC</sequence>
<dbReference type="Proteomes" id="UP000023152">
    <property type="component" value="Unassembled WGS sequence"/>
</dbReference>